<sequence>MTPPASTTIARKLARVATIAENSAHKKKKKKKPTPKASIAKVNKVVVHEKAKVHPPYYEERTSSNQYAIAKFIETKQNDLLLNLKRLLLVQLKKLLGTVPTSEKPKVPVKIKKEEVSKKVTVVTIGKPKKAAGTKKEAAKTKKVGKEKGKKRNVVATAPNVKKTLVKKPKSVKSPAKKLKK</sequence>
<evidence type="ECO:0000313" key="2">
    <source>
        <dbReference type="Proteomes" id="UP001060085"/>
    </source>
</evidence>
<comment type="caution">
    <text evidence="1">The sequence shown here is derived from an EMBL/GenBank/DDBJ whole genome shotgun (WGS) entry which is preliminary data.</text>
</comment>
<keyword evidence="2" id="KW-1185">Reference proteome</keyword>
<reference evidence="2" key="1">
    <citation type="journal article" date="2023" name="Nat. Plants">
        <title>Single-cell RNA sequencing provides a high-resolution roadmap for understanding the multicellular compartmentation of specialized metabolism.</title>
        <authorList>
            <person name="Sun S."/>
            <person name="Shen X."/>
            <person name="Li Y."/>
            <person name="Li Y."/>
            <person name="Wang S."/>
            <person name="Li R."/>
            <person name="Zhang H."/>
            <person name="Shen G."/>
            <person name="Guo B."/>
            <person name="Wei J."/>
            <person name="Xu J."/>
            <person name="St-Pierre B."/>
            <person name="Chen S."/>
            <person name="Sun C."/>
        </authorList>
    </citation>
    <scope>NUCLEOTIDE SEQUENCE [LARGE SCALE GENOMIC DNA]</scope>
</reference>
<accession>A0ACB9ZNV5</accession>
<protein>
    <submittedName>
        <fullName evidence="1">Uncharacterized protein</fullName>
    </submittedName>
</protein>
<proteinExistence type="predicted"/>
<evidence type="ECO:0000313" key="1">
    <source>
        <dbReference type="EMBL" id="KAI5649371.1"/>
    </source>
</evidence>
<gene>
    <name evidence="1" type="ORF">M9H77_35376</name>
</gene>
<dbReference type="Proteomes" id="UP001060085">
    <property type="component" value="Linkage Group LG08"/>
</dbReference>
<organism evidence="1 2">
    <name type="scientific">Catharanthus roseus</name>
    <name type="common">Madagascar periwinkle</name>
    <name type="synonym">Vinca rosea</name>
    <dbReference type="NCBI Taxonomy" id="4058"/>
    <lineage>
        <taxon>Eukaryota</taxon>
        <taxon>Viridiplantae</taxon>
        <taxon>Streptophyta</taxon>
        <taxon>Embryophyta</taxon>
        <taxon>Tracheophyta</taxon>
        <taxon>Spermatophyta</taxon>
        <taxon>Magnoliopsida</taxon>
        <taxon>eudicotyledons</taxon>
        <taxon>Gunneridae</taxon>
        <taxon>Pentapetalae</taxon>
        <taxon>asterids</taxon>
        <taxon>lamiids</taxon>
        <taxon>Gentianales</taxon>
        <taxon>Apocynaceae</taxon>
        <taxon>Rauvolfioideae</taxon>
        <taxon>Vinceae</taxon>
        <taxon>Catharanthinae</taxon>
        <taxon>Catharanthus</taxon>
    </lineage>
</organism>
<dbReference type="EMBL" id="CM044708">
    <property type="protein sequence ID" value="KAI5649371.1"/>
    <property type="molecule type" value="Genomic_DNA"/>
</dbReference>
<name>A0ACB9ZNV5_CATRO</name>